<evidence type="ECO:0000313" key="2">
    <source>
        <dbReference type="Proteomes" id="UP000231092"/>
    </source>
</evidence>
<comment type="caution">
    <text evidence="1">The sequence shown here is derived from an EMBL/GenBank/DDBJ whole genome shotgun (WGS) entry which is preliminary data.</text>
</comment>
<organism evidence="1 2">
    <name type="scientific">[Clostridium] celerecrescens 18A</name>
    <dbReference type="NCBI Taxonomy" id="1286362"/>
    <lineage>
        <taxon>Bacteria</taxon>
        <taxon>Bacillati</taxon>
        <taxon>Bacillota</taxon>
        <taxon>Clostridia</taxon>
        <taxon>Lachnospirales</taxon>
        <taxon>Lachnospiraceae</taxon>
        <taxon>Lacrimispora</taxon>
    </lineage>
</organism>
<proteinExistence type="predicted"/>
<gene>
    <name evidence="1" type="ORF">H171_0534</name>
</gene>
<protein>
    <submittedName>
        <fullName evidence="1">Uncharacterized protein</fullName>
    </submittedName>
</protein>
<reference evidence="1 2" key="1">
    <citation type="submission" date="2017-11" db="EMBL/GenBank/DDBJ databases">
        <title>Understudied soil microbes with underappreciated capabilities: Untangling the Clostridium saccharolyticum group.</title>
        <authorList>
            <person name="Leschine S."/>
        </authorList>
    </citation>
    <scope>NUCLEOTIDE SEQUENCE [LARGE SCALE GENOMIC DNA]</scope>
    <source>
        <strain evidence="1 2">18A</strain>
    </source>
</reference>
<accession>A0A2M8Z0V2</accession>
<name>A0A2M8Z0V2_9FIRM</name>
<dbReference type="AlphaFoldDB" id="A0A2M8Z0V2"/>
<sequence length="49" mass="5604">MIEYEEEARYVVTGIKQIHAGIPQHPMKSKSVQEDMTGNGINKIIVKKY</sequence>
<dbReference type="RefSeq" id="WP_157803099.1">
    <property type="nucleotide sequence ID" value="NZ_PGET01000001.1"/>
</dbReference>
<evidence type="ECO:0000313" key="1">
    <source>
        <dbReference type="EMBL" id="PJJ27084.1"/>
    </source>
</evidence>
<dbReference type="Proteomes" id="UP000231092">
    <property type="component" value="Unassembled WGS sequence"/>
</dbReference>
<dbReference type="EMBL" id="PGET01000001">
    <property type="protein sequence ID" value="PJJ27084.1"/>
    <property type="molecule type" value="Genomic_DNA"/>
</dbReference>